<evidence type="ECO:0000259" key="4">
    <source>
        <dbReference type="Pfam" id="PF09317"/>
    </source>
</evidence>
<dbReference type="GO" id="GO:0033539">
    <property type="term" value="P:fatty acid beta-oxidation using acyl-CoA dehydrogenase"/>
    <property type="evidence" value="ECO:0007669"/>
    <property type="project" value="InterPro"/>
</dbReference>
<dbReference type="InterPro" id="IPR008979">
    <property type="entry name" value="Galactose-bd-like_sf"/>
</dbReference>
<feature type="compositionally biased region" description="Basic and acidic residues" evidence="3">
    <location>
        <begin position="2175"/>
        <end position="2189"/>
    </location>
</feature>
<organism evidence="5">
    <name type="scientific">Tanacetum cinerariifolium</name>
    <name type="common">Dalmatian daisy</name>
    <name type="synonym">Chrysanthemum cinerariifolium</name>
    <dbReference type="NCBI Taxonomy" id="118510"/>
    <lineage>
        <taxon>Eukaryota</taxon>
        <taxon>Viridiplantae</taxon>
        <taxon>Streptophyta</taxon>
        <taxon>Embryophyta</taxon>
        <taxon>Tracheophyta</taxon>
        <taxon>Spermatophyta</taxon>
        <taxon>Magnoliopsida</taxon>
        <taxon>eudicotyledons</taxon>
        <taxon>Gunneridae</taxon>
        <taxon>Pentapetalae</taxon>
        <taxon>asterids</taxon>
        <taxon>campanulids</taxon>
        <taxon>Asterales</taxon>
        <taxon>Asteraceae</taxon>
        <taxon>Asteroideae</taxon>
        <taxon>Anthemideae</taxon>
        <taxon>Anthemidinae</taxon>
        <taxon>Tanacetum</taxon>
    </lineage>
</organism>
<feature type="compositionally biased region" description="Low complexity" evidence="3">
    <location>
        <begin position="1267"/>
        <end position="1276"/>
    </location>
</feature>
<protein>
    <submittedName>
        <fullName evidence="5">Beta-galactosidase 17</fullName>
    </submittedName>
</protein>
<dbReference type="EMBL" id="BKCJ010000013">
    <property type="protein sequence ID" value="GEU28682.1"/>
    <property type="molecule type" value="Genomic_DNA"/>
</dbReference>
<proteinExistence type="inferred from homology"/>
<keyword evidence="2" id="KW-0378">Hydrolase</keyword>
<feature type="domain" description="Acyl-CoA dehydrogenase C-terminal bacterial-type" evidence="4">
    <location>
        <begin position="2"/>
        <end position="175"/>
    </location>
</feature>
<comment type="caution">
    <text evidence="5">The sequence shown here is derived from an EMBL/GenBank/DDBJ whole genome shotgun (WGS) entry which is preliminary data.</text>
</comment>
<dbReference type="SUPFAM" id="SSF52266">
    <property type="entry name" value="SGNH hydrolase"/>
    <property type="match status" value="1"/>
</dbReference>
<feature type="compositionally biased region" description="Low complexity" evidence="3">
    <location>
        <begin position="2138"/>
        <end position="2149"/>
    </location>
</feature>
<sequence length="2390" mass="255291">MEDYYRAVGRLSTAFALLTDMSMFVLGGELKRRERISARLGDALSMLYLISATLKRYEDDGRQEDDAPYVHWSIQDALHKAQLALDGVLENFPNRFVAGAVRLLVFPFGLPYTQPSDELGGQVARAMQTAGPGRERLLADGYLADDLRDPVACGELAFALLPQVEAIEQRLKPAPARYGPMERARGHARPAVAGRAPCAGRFRALHRPVGARGRLPGRPQCRRGRRPAPPHDGAGHRAGSIKPVARRVRSSLHAPPVPLTNVIRWPASLTPAGIVSILPYRSGLFRTYWMRYSLPIAAMVAAPVSSNFPNTGQYMKLRQNLFIPATLIAAMSALTAPSLAGAAERLTVTVTHNLNAARPAETITIPWTEINRALPGALLQAIEVKDAAGKVLPYQVTNVAPQAKDPKNEGIAYGDLIFQHDFPAGEKKATFTVEKIDKLAPVFPSKVSARYIQERLDDFAWENDKVAHRTYGPALAAPAPEGSGKEVLSTSGMDIWFKRVPYPIVDRWYNKGHDHYHHDEGEGLDMYNVGKSRGAGGVGIWDGKTLYTGVNYAGWKVIANGPIRAIFELSYDAWDAGGAKVSEVKRFTVDAGHYFDQIDSTFTFTGPQQLTAAIGLNKTPADKGQEAKVAASTQPADRALLQWVAQKSHGDFGVAVIVPTAGEKDYAEDQFNSLITAKIVSGQPLRYYVGAGWTRGGDFAKREDWQQYVSAQAARVRAPISVSLSAARNGYTSVQADMAYDGKRGFGFEPGAEVSIAGALTAAKPFYFSADVPEGNYDVTVTLGADGAASNTTIKAELRRLMLENVSAAAGAADTRTFTVNVRTPRIRAVPGVAAGVVDLKAPRETVQEARAWDQRLTLEINGASPAIRSIDIVPVEAPTIFLLGDSTVSDQPGEPYNSWGQMLPRFFKPGLAVANFAQSGETYRDSLQRRRLDKVLSMMRPGDTVLMQFGHNDQKQIKNNQGGPFTTYQDEIRQHVAAIRKHGGVPVIVSPMERRRFDDAGRPQETLTDYATAARQSAHELGTAFIDLHAMSLQLYAALGEEGSKKAFAEPQPGKLDNTHHDNYGSYELAQAVVAGVRRAGIPAARWIADGYGSFDPSQPDPVAAGRRCAAGRRQSRQPRQRRPRGGRVPVRLLHRKRPGRSALRPQRGRLPVGQGGSGPQLPQAGSGQCKTDARPVHRARTGRHVPHGVDVGLEREQHRLRVLERPGPLVAATAITGDGARTRRAERVGAGDRVRRAARRIPDLLGAVLRSGVLGDRRHVRQVQRRQPPAGQGRNAQPAQKTPAGSRGPGCAGTFRRIERADHAGKFMGGRSDGAADRRRRGAVLRRLYHQALWRHALARPGALGGRIGPDAVSGRGHAQAHAARGGDRGAGSSGGWAGAPLTIPACAGITMPSSCPPPSLQIPVERPARQTPQRLHHPRRIELRPCLVGVRARIGEIRIDYLGALRAVRVAHDHRQVGKQRPALTRHILVPLGEAGEIAAVLPCVAVRDGRQQDRGGPLGPRIGHVARHVPAEGVHLLAAAVRPGVLHRLRSGAGRRRPVLAGRVADAAAVVVAELDRHEVAGFHLIEYPGPAALRQKRPAAAATDGMIDHVDPAGVEQRGNALAPADGAIDAAAPDSGVADQEQVGQLRIARLHPGGFGAIDHGAVILGCRHGLASLAQRRHGHRHFQRLQARDHDAGIELGPGQVGVGALVGREEALYRRAPQRIVLARNGVVQIDEAHLLLLCDLFGPAGVAVGGAHRHAVRAPVLARDRRADDRRGAARADSVHVAAQVPAVAVHHFLLLRHQVVDGLRLVAHALDGAARAHGIVHGAVVVMAELDQHHVAGPDQRQGALPMAGTDVRAAAQPSHRAVHHIDPGRIEQRSDRIAPPPLAGGAQSLAVVVAVAHGGVADQDQRRQLEIGGIGQRDPGVARIRRDGRRLRAGADGAAQCEEKGSEDLVHGADSVRRCHGPGAGDTVLRHAVDGDVDLPVAADDIGHVPLACGQLAVRAGPGLDARLGAGRAGERLGKAGARHGQQVARAAMLGLHLHADRPHAVHRAVADVQQHAAVTGLAAPAPLDVQTVVAVALDGAQVAGRLAGGRDDAAGLDAEHLVGGGRRRGNELPPLEIAAIEQFAGAGIRPPCPAAGRAARRAHPALPRAGAGYRPGPHRRHGQFGRRPPGRQRGHPVRPSPRPDRRAARFGERPPRLPGADVPGHHHGRSCCPCRIAQGPAGRSAVAAGGGADVAGKTGDVRHAAHAADPHPGRPGGAGREQHPVLPGPHPRQGAGRDVPVRAWQPRHGHARRPGDHVAMAAPRGGMAARARPADAVPGRIQASGKIKHRLQRPFAGPVTRLHFHQVGHVIPPALHDRLFGQGGNGVVGAELQHREQPGRATVRRGAVYILPPRPA</sequence>
<feature type="compositionally biased region" description="Basic residues" evidence="3">
    <location>
        <begin position="1111"/>
        <end position="1127"/>
    </location>
</feature>
<feature type="compositionally biased region" description="Low complexity" evidence="3">
    <location>
        <begin position="1356"/>
        <end position="1366"/>
    </location>
</feature>
<dbReference type="GO" id="GO:0003995">
    <property type="term" value="F:acyl-CoA dehydrogenase activity"/>
    <property type="evidence" value="ECO:0007669"/>
    <property type="project" value="InterPro"/>
</dbReference>
<feature type="compositionally biased region" description="Basic and acidic residues" evidence="3">
    <location>
        <begin position="2236"/>
        <end position="2246"/>
    </location>
</feature>
<dbReference type="GO" id="GO:0016787">
    <property type="term" value="F:hydrolase activity"/>
    <property type="evidence" value="ECO:0007669"/>
    <property type="project" value="UniProtKB-KW"/>
</dbReference>
<evidence type="ECO:0000313" key="5">
    <source>
        <dbReference type="EMBL" id="GEU28682.1"/>
    </source>
</evidence>
<dbReference type="Gene3D" id="2.60.120.430">
    <property type="entry name" value="Galactose-binding lectin"/>
    <property type="match status" value="1"/>
</dbReference>
<feature type="region of interest" description="Disordered" evidence="3">
    <location>
        <begin position="1093"/>
        <end position="1179"/>
    </location>
</feature>
<evidence type="ECO:0000256" key="1">
    <source>
        <dbReference type="ARBA" id="ARBA00008668"/>
    </source>
</evidence>
<dbReference type="SUPFAM" id="SSF49785">
    <property type="entry name" value="Galactose-binding domain-like"/>
    <property type="match status" value="1"/>
</dbReference>
<feature type="compositionally biased region" description="Basic residues" evidence="3">
    <location>
        <begin position="2150"/>
        <end position="2170"/>
    </location>
</feature>
<feature type="region of interest" description="Disordered" evidence="3">
    <location>
        <begin position="2236"/>
        <end position="2271"/>
    </location>
</feature>
<evidence type="ECO:0000256" key="2">
    <source>
        <dbReference type="ARBA" id="ARBA00022801"/>
    </source>
</evidence>
<reference evidence="5" key="1">
    <citation type="journal article" date="2019" name="Sci. Rep.">
        <title>Draft genome of Tanacetum cinerariifolium, the natural source of mosquito coil.</title>
        <authorList>
            <person name="Yamashiro T."/>
            <person name="Shiraishi A."/>
            <person name="Satake H."/>
            <person name="Nakayama K."/>
        </authorList>
    </citation>
    <scope>NUCLEOTIDE SEQUENCE</scope>
</reference>
<gene>
    <name evidence="5" type="ORF">Tci_000660</name>
</gene>
<dbReference type="InterPro" id="IPR032342">
    <property type="entry name" value="DUF4861"/>
</dbReference>
<dbReference type="Gene3D" id="3.40.50.1110">
    <property type="entry name" value="SGNH hydrolase"/>
    <property type="match status" value="1"/>
</dbReference>
<accession>A0A699GHH6</accession>
<dbReference type="InterPro" id="IPR015396">
    <property type="entry name" value="FadE_C"/>
</dbReference>
<dbReference type="PANTHER" id="PTHR43695">
    <property type="entry name" value="PUTATIVE (AFU_ORTHOLOGUE AFUA_2G17250)-RELATED"/>
    <property type="match status" value="1"/>
</dbReference>
<dbReference type="Pfam" id="PF09317">
    <property type="entry name" value="ACDH_C"/>
    <property type="match status" value="1"/>
</dbReference>
<feature type="region of interest" description="Disordered" evidence="3">
    <location>
        <begin position="1258"/>
        <end position="1295"/>
    </location>
</feature>
<dbReference type="Pfam" id="PF16153">
    <property type="entry name" value="DUF4861"/>
    <property type="match status" value="1"/>
</dbReference>
<name>A0A699GHH6_TANCI</name>
<dbReference type="InterPro" id="IPR036514">
    <property type="entry name" value="SGNH_hydro_sf"/>
</dbReference>
<feature type="region of interest" description="Disordered" evidence="3">
    <location>
        <begin position="210"/>
        <end position="241"/>
    </location>
</feature>
<evidence type="ECO:0000256" key="3">
    <source>
        <dbReference type="SAM" id="MobiDB-lite"/>
    </source>
</evidence>
<dbReference type="PANTHER" id="PTHR43695:SF1">
    <property type="entry name" value="RHAMNOGALACTURONAN ACETYLESTERASE"/>
    <property type="match status" value="1"/>
</dbReference>
<feature type="region of interest" description="Disordered" evidence="3">
    <location>
        <begin position="2125"/>
        <end position="2201"/>
    </location>
</feature>
<feature type="region of interest" description="Disordered" evidence="3">
    <location>
        <begin position="1351"/>
        <end position="1377"/>
    </location>
</feature>
<comment type="similarity">
    <text evidence="1">Belongs to the 'GDSL' lipolytic enzyme family.</text>
</comment>
<dbReference type="CDD" id="cd01821">
    <property type="entry name" value="Rhamnogalacturan_acetylesterase_like"/>
    <property type="match status" value="1"/>
</dbReference>
<dbReference type="InterPro" id="IPR037459">
    <property type="entry name" value="RhgT-like"/>
</dbReference>